<dbReference type="Proteomes" id="UP000298663">
    <property type="component" value="Unassembled WGS sequence"/>
</dbReference>
<proteinExistence type="predicted"/>
<protein>
    <recommendedName>
        <fullName evidence="3">SCP domain-containing protein</fullName>
    </recommendedName>
</protein>
<dbReference type="SUPFAM" id="SSF55797">
    <property type="entry name" value="PR-1-like"/>
    <property type="match status" value="1"/>
</dbReference>
<reference evidence="1 2" key="2">
    <citation type="journal article" date="2019" name="G3 (Bethesda)">
        <title>Hybrid Assembly of the Genome of the Entomopathogenic Nematode Steinernema carpocapsae Identifies the X-Chromosome.</title>
        <authorList>
            <person name="Serra L."/>
            <person name="Macchietto M."/>
            <person name="Macias-Munoz A."/>
            <person name="McGill C.J."/>
            <person name="Rodriguez I.M."/>
            <person name="Rodriguez B."/>
            <person name="Murad R."/>
            <person name="Mortazavi A."/>
        </authorList>
    </citation>
    <scope>NUCLEOTIDE SEQUENCE [LARGE SCALE GENOMIC DNA]</scope>
    <source>
        <strain evidence="1 2">ALL</strain>
    </source>
</reference>
<dbReference type="STRING" id="34508.A0A4V6A2X9"/>
<keyword evidence="2" id="KW-1185">Reference proteome</keyword>
<accession>A0A4V6A2X9</accession>
<reference evidence="1 2" key="1">
    <citation type="journal article" date="2015" name="Genome Biol.">
        <title>Comparative genomics of Steinernema reveals deeply conserved gene regulatory networks.</title>
        <authorList>
            <person name="Dillman A.R."/>
            <person name="Macchietto M."/>
            <person name="Porter C.F."/>
            <person name="Rogers A."/>
            <person name="Williams B."/>
            <person name="Antoshechkin I."/>
            <person name="Lee M.M."/>
            <person name="Goodwin Z."/>
            <person name="Lu X."/>
            <person name="Lewis E.E."/>
            <person name="Goodrich-Blair H."/>
            <person name="Stock S.P."/>
            <person name="Adams B.J."/>
            <person name="Sternberg P.W."/>
            <person name="Mortazavi A."/>
        </authorList>
    </citation>
    <scope>NUCLEOTIDE SEQUENCE [LARGE SCALE GENOMIC DNA]</scope>
    <source>
        <strain evidence="1 2">ALL</strain>
    </source>
</reference>
<dbReference type="EMBL" id="AZBU02000004">
    <property type="protein sequence ID" value="TKR80955.1"/>
    <property type="molecule type" value="Genomic_DNA"/>
</dbReference>
<evidence type="ECO:0000313" key="1">
    <source>
        <dbReference type="EMBL" id="TKR80955.1"/>
    </source>
</evidence>
<gene>
    <name evidence="1" type="ORF">L596_014920</name>
</gene>
<organism evidence="1 2">
    <name type="scientific">Steinernema carpocapsae</name>
    <name type="common">Entomopathogenic nematode</name>
    <dbReference type="NCBI Taxonomy" id="34508"/>
    <lineage>
        <taxon>Eukaryota</taxon>
        <taxon>Metazoa</taxon>
        <taxon>Ecdysozoa</taxon>
        <taxon>Nematoda</taxon>
        <taxon>Chromadorea</taxon>
        <taxon>Rhabditida</taxon>
        <taxon>Tylenchina</taxon>
        <taxon>Panagrolaimomorpha</taxon>
        <taxon>Strongyloidoidea</taxon>
        <taxon>Steinernematidae</taxon>
        <taxon>Steinernema</taxon>
    </lineage>
</organism>
<name>A0A4V6A2X9_STECR</name>
<comment type="caution">
    <text evidence="1">The sequence shown here is derived from an EMBL/GenBank/DDBJ whole genome shotgun (WGS) entry which is preliminary data.</text>
</comment>
<sequence>MSRPPSRATEHVGYRTYGNSTLFGDAWSSAGTVVRESQLVRADSRLTLHGSATSVDLDPVLHRINHLRILNGVGELLKVDRLGVAAKEWARQIILDNQFRGREGTDMNVWMGSTLSERIADEWNEEMRSRGRNFLECAHLSKVGIASQWHQRAQSFIVVAAYE</sequence>
<dbReference type="InterPro" id="IPR035940">
    <property type="entry name" value="CAP_sf"/>
</dbReference>
<dbReference type="AlphaFoldDB" id="A0A4V6A2X9"/>
<dbReference type="OrthoDB" id="5859323at2759"/>
<evidence type="ECO:0000313" key="2">
    <source>
        <dbReference type="Proteomes" id="UP000298663"/>
    </source>
</evidence>
<evidence type="ECO:0008006" key="3">
    <source>
        <dbReference type="Google" id="ProtNLM"/>
    </source>
</evidence>